<dbReference type="GO" id="GO:0016787">
    <property type="term" value="F:hydrolase activity"/>
    <property type="evidence" value="ECO:0007669"/>
    <property type="project" value="UniProtKB-KW"/>
</dbReference>
<protein>
    <submittedName>
        <fullName evidence="2">HAD-like protein</fullName>
    </submittedName>
</protein>
<dbReference type="InterPro" id="IPR036412">
    <property type="entry name" value="HAD-like_sf"/>
</dbReference>
<dbReference type="InterPro" id="IPR051540">
    <property type="entry name" value="S-2-haloacid_dehalogenase"/>
</dbReference>
<evidence type="ECO:0000313" key="2">
    <source>
        <dbReference type="EMBL" id="KAF2237679.1"/>
    </source>
</evidence>
<dbReference type="Gene3D" id="1.10.150.750">
    <property type="match status" value="1"/>
</dbReference>
<dbReference type="PANTHER" id="PTHR43316">
    <property type="entry name" value="HYDROLASE, HALOACID DELAHOGENASE-RELATED"/>
    <property type="match status" value="1"/>
</dbReference>
<dbReference type="Proteomes" id="UP000800092">
    <property type="component" value="Unassembled WGS sequence"/>
</dbReference>
<name>A0A6A6HIN1_VIRVR</name>
<evidence type="ECO:0000313" key="3">
    <source>
        <dbReference type="Proteomes" id="UP000800092"/>
    </source>
</evidence>
<gene>
    <name evidence="2" type="ORF">EV356DRAFT_530002</name>
</gene>
<dbReference type="Pfam" id="PF00702">
    <property type="entry name" value="Hydrolase"/>
    <property type="match status" value="1"/>
</dbReference>
<keyword evidence="3" id="KW-1185">Reference proteome</keyword>
<dbReference type="AlphaFoldDB" id="A0A6A6HIN1"/>
<dbReference type="SUPFAM" id="SSF56784">
    <property type="entry name" value="HAD-like"/>
    <property type="match status" value="1"/>
</dbReference>
<dbReference type="EMBL" id="ML991779">
    <property type="protein sequence ID" value="KAF2237679.1"/>
    <property type="molecule type" value="Genomic_DNA"/>
</dbReference>
<accession>A0A6A6HIN1</accession>
<dbReference type="InterPro" id="IPR023214">
    <property type="entry name" value="HAD_sf"/>
</dbReference>
<reference evidence="2" key="1">
    <citation type="journal article" date="2020" name="Stud. Mycol.">
        <title>101 Dothideomycetes genomes: a test case for predicting lifestyles and emergence of pathogens.</title>
        <authorList>
            <person name="Haridas S."/>
            <person name="Albert R."/>
            <person name="Binder M."/>
            <person name="Bloem J."/>
            <person name="Labutti K."/>
            <person name="Salamov A."/>
            <person name="Andreopoulos B."/>
            <person name="Baker S."/>
            <person name="Barry K."/>
            <person name="Bills G."/>
            <person name="Bluhm B."/>
            <person name="Cannon C."/>
            <person name="Castanera R."/>
            <person name="Culley D."/>
            <person name="Daum C."/>
            <person name="Ezra D."/>
            <person name="Gonzalez J."/>
            <person name="Henrissat B."/>
            <person name="Kuo A."/>
            <person name="Liang C."/>
            <person name="Lipzen A."/>
            <person name="Lutzoni F."/>
            <person name="Magnuson J."/>
            <person name="Mondo S."/>
            <person name="Nolan M."/>
            <person name="Ohm R."/>
            <person name="Pangilinan J."/>
            <person name="Park H.-J."/>
            <person name="Ramirez L."/>
            <person name="Alfaro M."/>
            <person name="Sun H."/>
            <person name="Tritt A."/>
            <person name="Yoshinaga Y."/>
            <person name="Zwiers L.-H."/>
            <person name="Turgeon B."/>
            <person name="Goodwin S."/>
            <person name="Spatafora J."/>
            <person name="Crous P."/>
            <person name="Grigoriev I."/>
        </authorList>
    </citation>
    <scope>NUCLEOTIDE SEQUENCE</scope>
    <source>
        <strain evidence="2">Tuck. ex Michener</strain>
    </source>
</reference>
<dbReference type="Gene3D" id="3.40.50.1000">
    <property type="entry name" value="HAD superfamily/HAD-like"/>
    <property type="match status" value="1"/>
</dbReference>
<proteinExistence type="predicted"/>
<evidence type="ECO:0000256" key="1">
    <source>
        <dbReference type="ARBA" id="ARBA00022801"/>
    </source>
</evidence>
<dbReference type="OrthoDB" id="444127at2759"/>
<organism evidence="2 3">
    <name type="scientific">Viridothelium virens</name>
    <name type="common">Speckled blister lichen</name>
    <name type="synonym">Trypethelium virens</name>
    <dbReference type="NCBI Taxonomy" id="1048519"/>
    <lineage>
        <taxon>Eukaryota</taxon>
        <taxon>Fungi</taxon>
        <taxon>Dikarya</taxon>
        <taxon>Ascomycota</taxon>
        <taxon>Pezizomycotina</taxon>
        <taxon>Dothideomycetes</taxon>
        <taxon>Dothideomycetes incertae sedis</taxon>
        <taxon>Trypetheliales</taxon>
        <taxon>Trypetheliaceae</taxon>
        <taxon>Viridothelium</taxon>
    </lineage>
</organism>
<dbReference type="PANTHER" id="PTHR43316:SF9">
    <property type="entry name" value="ACID DEHALOGENASE, PUTATIVE (AFU_ORTHOLOGUE AFUA_6G14460)-RELATED"/>
    <property type="match status" value="1"/>
</dbReference>
<sequence>MSTTKTKDLKSFRALSFDIFGTLVDDESGLYDTLMATTLVQSLPESHPLRTSRSALLNHFFQVSDAAQQSHPNEHHLPLAYTQLSEELAPGRDKATVATEAAAFASCPATFPAFPDTAAAMQLLASHYKLIPLTNMDTATFAAVCWGPLAGVHFDAVYTAEDIGSYKPDLRNFEYLLQHLKDDFGVEKGELLHVAQSLHADHVPANQMGLRNCYVVRNSVTGKELERQPEVEWKVDGLEGLAKLVEEAWRDE</sequence>
<keyword evidence="1" id="KW-0378">Hydrolase</keyword>